<dbReference type="Pfam" id="PF00629">
    <property type="entry name" value="MAM"/>
    <property type="match status" value="1"/>
</dbReference>
<evidence type="ECO:0000313" key="3">
    <source>
        <dbReference type="Proteomes" id="UP000507470"/>
    </source>
</evidence>
<evidence type="ECO:0000313" key="2">
    <source>
        <dbReference type="EMBL" id="CAC5410596.1"/>
    </source>
</evidence>
<dbReference type="OrthoDB" id="6143732at2759"/>
<organism evidence="2 3">
    <name type="scientific">Mytilus coruscus</name>
    <name type="common">Sea mussel</name>
    <dbReference type="NCBI Taxonomy" id="42192"/>
    <lineage>
        <taxon>Eukaryota</taxon>
        <taxon>Metazoa</taxon>
        <taxon>Spiralia</taxon>
        <taxon>Lophotrochozoa</taxon>
        <taxon>Mollusca</taxon>
        <taxon>Bivalvia</taxon>
        <taxon>Autobranchia</taxon>
        <taxon>Pteriomorphia</taxon>
        <taxon>Mytilida</taxon>
        <taxon>Mytiloidea</taxon>
        <taxon>Mytilidae</taxon>
        <taxon>Mytilinae</taxon>
        <taxon>Mytilus</taxon>
    </lineage>
</organism>
<dbReference type="SMART" id="SM00137">
    <property type="entry name" value="MAM"/>
    <property type="match status" value="1"/>
</dbReference>
<dbReference type="InterPro" id="IPR000998">
    <property type="entry name" value="MAM_dom"/>
</dbReference>
<protein>
    <recommendedName>
        <fullName evidence="1">MAM domain-containing protein</fullName>
    </recommendedName>
</protein>
<dbReference type="GO" id="GO:0016020">
    <property type="term" value="C:membrane"/>
    <property type="evidence" value="ECO:0007669"/>
    <property type="project" value="InterPro"/>
</dbReference>
<dbReference type="AlphaFoldDB" id="A0A6J8DRF2"/>
<name>A0A6J8DRF2_MYTCO</name>
<dbReference type="EMBL" id="CACVKT020007774">
    <property type="protein sequence ID" value="CAC5410596.1"/>
    <property type="molecule type" value="Genomic_DNA"/>
</dbReference>
<reference evidence="2 3" key="1">
    <citation type="submission" date="2020-06" db="EMBL/GenBank/DDBJ databases">
        <authorList>
            <person name="Li R."/>
            <person name="Bekaert M."/>
        </authorList>
    </citation>
    <scope>NUCLEOTIDE SEQUENCE [LARGE SCALE GENOMIC DNA]</scope>
    <source>
        <strain evidence="3">wild</strain>
    </source>
</reference>
<sequence>MSNISLPLSLISYCRIGNDDTNIDVIEEETPCRDKPCVLNSQDTQTIEDNCNGESSCLVDYNFTSTCLRELRYTNLSYTCKHENGTSISTFEDNFGDWMNVSSNSFTWDRTKYLLDHTQVTLGSPGYSMTVFSYRGTASTQHIATNNEFMEPICLSLWYQIYQNGYDCSFSIYKIYDGNRALLFTADCNSTSVNQWIKISVDVYGKGPFKVVLEADFKHRDSAGVRAILVDDTSIAYRPCQGQPMDTTCLDMNRPITIECETQFLAGDINLSLKPKYLIRQQKNCSENPIASELNTFCRNFYKSDQCKFNMLDFINGYDDCYDFSKYITVMYQCSDIATGSTELSTQYYNIDITEGSEGTSVESIQFDINSNILPIFFISLIKFDEYCTYECCLRDLRLKV</sequence>
<proteinExistence type="predicted"/>
<dbReference type="SUPFAM" id="SSF49899">
    <property type="entry name" value="Concanavalin A-like lectins/glucanases"/>
    <property type="match status" value="1"/>
</dbReference>
<feature type="domain" description="MAM" evidence="1">
    <location>
        <begin position="78"/>
        <end position="242"/>
    </location>
</feature>
<keyword evidence="3" id="KW-1185">Reference proteome</keyword>
<gene>
    <name evidence="2" type="ORF">MCOR_43771</name>
</gene>
<dbReference type="InterPro" id="IPR013320">
    <property type="entry name" value="ConA-like_dom_sf"/>
</dbReference>
<accession>A0A6J8DRF2</accession>
<dbReference type="Proteomes" id="UP000507470">
    <property type="component" value="Unassembled WGS sequence"/>
</dbReference>
<evidence type="ECO:0000259" key="1">
    <source>
        <dbReference type="PROSITE" id="PS50060"/>
    </source>
</evidence>
<dbReference type="PROSITE" id="PS50060">
    <property type="entry name" value="MAM_2"/>
    <property type="match status" value="1"/>
</dbReference>
<dbReference type="Gene3D" id="2.60.120.200">
    <property type="match status" value="1"/>
</dbReference>